<dbReference type="PANTHER" id="PTHR11049">
    <property type="entry name" value="ACYL COENZYME A THIOESTER HYDROLASE"/>
    <property type="match status" value="1"/>
</dbReference>
<evidence type="ECO:0000313" key="7">
    <source>
        <dbReference type="EMBL" id="MZH55579.1"/>
    </source>
</evidence>
<reference evidence="6" key="5">
    <citation type="journal article" date="2022" name="Clin. Infect. Dis.">
        <title>Association between Clostridium innocuum and antibiotic-associated diarrhea in adults and children: A cross-sectional study and comparative genomics analysis.</title>
        <authorList>
            <person name="Cherny K.E."/>
            <person name="Muscat E.B."/>
            <person name="Balaji A."/>
            <person name="Mukherjee J."/>
            <person name="Ozer E.A."/>
            <person name="Angarone M.P."/>
            <person name="Hauser A.R."/>
            <person name="Sichel J.S."/>
            <person name="Amponsah E."/>
            <person name="Kociolek L.K."/>
        </authorList>
    </citation>
    <scope>NUCLEOTIDE SEQUENCE</scope>
    <source>
        <strain evidence="6">NU1-AC-029v</strain>
    </source>
</reference>
<dbReference type="Proteomes" id="UP000260025">
    <property type="component" value="Unassembled WGS sequence"/>
</dbReference>
<dbReference type="EMBL" id="QVEV01000004">
    <property type="protein sequence ID" value="RGC17657.1"/>
    <property type="molecule type" value="Genomic_DNA"/>
</dbReference>
<dbReference type="GO" id="GO:0005737">
    <property type="term" value="C:cytoplasm"/>
    <property type="evidence" value="ECO:0007669"/>
    <property type="project" value="TreeGrafter"/>
</dbReference>
<gene>
    <name evidence="5" type="ORF">CIAN88_02150</name>
    <name evidence="9" type="ORF">DXA38_04925</name>
    <name evidence="8" type="ORF">G4D54_19985</name>
    <name evidence="7" type="ORF">GT664_07365</name>
    <name evidence="6" type="ORF">MKC95_01445</name>
</gene>
<dbReference type="GeneID" id="61927868"/>
<evidence type="ECO:0000313" key="8">
    <source>
        <dbReference type="EMBL" id="QJA04546.1"/>
    </source>
</evidence>
<dbReference type="GO" id="GO:0052816">
    <property type="term" value="F:long-chain fatty acyl-CoA hydrolase activity"/>
    <property type="evidence" value="ECO:0007669"/>
    <property type="project" value="TreeGrafter"/>
</dbReference>
<dbReference type="EMBL" id="JQIF01000009">
    <property type="protein sequence ID" value="KGJ54770.1"/>
    <property type="molecule type" value="Genomic_DNA"/>
</dbReference>
<dbReference type="SUPFAM" id="SSF54637">
    <property type="entry name" value="Thioesterase/thiol ester dehydrase-isomerase"/>
    <property type="match status" value="1"/>
</dbReference>
<dbReference type="PROSITE" id="PS51770">
    <property type="entry name" value="HOTDOG_ACOT"/>
    <property type="match status" value="1"/>
</dbReference>
<evidence type="ECO:0000313" key="6">
    <source>
        <dbReference type="EMBL" id="MCR0231432.1"/>
    </source>
</evidence>
<proteinExistence type="inferred from homology"/>
<dbReference type="Gene3D" id="3.10.129.10">
    <property type="entry name" value="Hotdog Thioesterase"/>
    <property type="match status" value="1"/>
</dbReference>
<dbReference type="CDD" id="cd03442">
    <property type="entry name" value="BFIT_BACH"/>
    <property type="match status" value="1"/>
</dbReference>
<dbReference type="Pfam" id="PF03061">
    <property type="entry name" value="4HBT"/>
    <property type="match status" value="1"/>
</dbReference>
<dbReference type="AlphaFoldDB" id="A0A099IAT6"/>
<dbReference type="InterPro" id="IPR006683">
    <property type="entry name" value="Thioestr_dom"/>
</dbReference>
<dbReference type="OrthoDB" id="9791628at2"/>
<evidence type="ECO:0000313" key="11">
    <source>
        <dbReference type="Proteomes" id="UP000260025"/>
    </source>
</evidence>
<reference evidence="8 12" key="4">
    <citation type="submission" date="2020-02" db="EMBL/GenBank/DDBJ databases">
        <authorList>
            <person name="Kociolek L.K."/>
            <person name="Ozer E.A."/>
        </authorList>
    </citation>
    <scope>NUCLEOTIDE SEQUENCE [LARGE SCALE GENOMIC DNA]</scope>
    <source>
        <strain evidence="8 12">ATCC 14501</strain>
    </source>
</reference>
<dbReference type="Proteomes" id="UP000604383">
    <property type="component" value="Unassembled WGS sequence"/>
</dbReference>
<dbReference type="EMBL" id="CP048838">
    <property type="protein sequence ID" value="QJA04546.1"/>
    <property type="molecule type" value="Genomic_DNA"/>
</dbReference>
<comment type="similarity">
    <text evidence="1">Belongs to the acyl coenzyme A hydrolase family.</text>
</comment>
<evidence type="ECO:0000313" key="10">
    <source>
        <dbReference type="Proteomes" id="UP000030008"/>
    </source>
</evidence>
<evidence type="ECO:0000313" key="5">
    <source>
        <dbReference type="EMBL" id="KGJ54770.1"/>
    </source>
</evidence>
<dbReference type="Proteomes" id="UP000503330">
    <property type="component" value="Chromosome"/>
</dbReference>
<evidence type="ECO:0000313" key="12">
    <source>
        <dbReference type="Proteomes" id="UP000503330"/>
    </source>
</evidence>
<evidence type="ECO:0000256" key="2">
    <source>
        <dbReference type="ARBA" id="ARBA00022801"/>
    </source>
</evidence>
<dbReference type="EMBL" id="JAKTMA010000002">
    <property type="protein sequence ID" value="MCR0231432.1"/>
    <property type="molecule type" value="Genomic_DNA"/>
</dbReference>
<dbReference type="Proteomes" id="UP000030008">
    <property type="component" value="Unassembled WGS sequence"/>
</dbReference>
<evidence type="ECO:0000256" key="3">
    <source>
        <dbReference type="PROSITE-ProRule" id="PRU01106"/>
    </source>
</evidence>
<dbReference type="InterPro" id="IPR033120">
    <property type="entry name" value="HOTDOG_ACOT"/>
</dbReference>
<name>A0A099IAT6_CLOIN</name>
<dbReference type="Proteomes" id="UP001203972">
    <property type="component" value="Unassembled WGS sequence"/>
</dbReference>
<evidence type="ECO:0000313" key="9">
    <source>
        <dbReference type="EMBL" id="RGC17657.1"/>
    </source>
</evidence>
<organism evidence="5 10">
    <name type="scientific">Clostridium innocuum</name>
    <dbReference type="NCBI Taxonomy" id="1522"/>
    <lineage>
        <taxon>Bacteria</taxon>
        <taxon>Bacillati</taxon>
        <taxon>Bacillota</taxon>
        <taxon>Clostridia</taxon>
        <taxon>Eubacteriales</taxon>
        <taxon>Clostridiaceae</taxon>
        <taxon>Clostridium</taxon>
    </lineage>
</organism>
<reference evidence="7" key="3">
    <citation type="journal article" date="2019" name="Nat. Med.">
        <title>A library of human gut bacterial isolates paired with longitudinal multiomics data enables mechanistic microbiome research.</title>
        <authorList>
            <person name="Poyet M."/>
            <person name="Groussin M."/>
            <person name="Gibbons S.M."/>
            <person name="Avila-Pacheco J."/>
            <person name="Jiang X."/>
            <person name="Kearney S.M."/>
            <person name="Perrotta A.R."/>
            <person name="Berdy B."/>
            <person name="Zhao S."/>
            <person name="Lieberman T.D."/>
            <person name="Swanson P.K."/>
            <person name="Smith M."/>
            <person name="Roesemann S."/>
            <person name="Alexander J.E."/>
            <person name="Rich S.A."/>
            <person name="Livny J."/>
            <person name="Vlamakis H."/>
            <person name="Clish C."/>
            <person name="Bullock K."/>
            <person name="Deik A."/>
            <person name="Scott J."/>
            <person name="Pierce K.A."/>
            <person name="Xavier R.J."/>
            <person name="Alm E.J."/>
        </authorList>
    </citation>
    <scope>NUCLEOTIDE SEQUENCE</scope>
    <source>
        <strain evidence="7">BIOML-A12</strain>
    </source>
</reference>
<dbReference type="InterPro" id="IPR040170">
    <property type="entry name" value="Cytosol_ACT"/>
</dbReference>
<keyword evidence="2 3" id="KW-0378">Hydrolase</keyword>
<protein>
    <submittedName>
        <fullName evidence="5 6">Thioesterase</fullName>
    </submittedName>
</protein>
<evidence type="ECO:0000259" key="4">
    <source>
        <dbReference type="PROSITE" id="PS51770"/>
    </source>
</evidence>
<dbReference type="RefSeq" id="WP_002605986.1">
    <property type="nucleotide sequence ID" value="NZ_AP025565.1"/>
</dbReference>
<dbReference type="InterPro" id="IPR029069">
    <property type="entry name" value="HotDog_dom_sf"/>
</dbReference>
<evidence type="ECO:0000256" key="1">
    <source>
        <dbReference type="ARBA" id="ARBA00010458"/>
    </source>
</evidence>
<reference evidence="5 10" key="1">
    <citation type="submission" date="2014-08" db="EMBL/GenBank/DDBJ databases">
        <title>Clostridium innocuum, an unnegligible vancomycin-resistant pathogen causing extra-intestinal infections.</title>
        <authorList>
            <person name="Feng Y."/>
            <person name="Chiu C.-H."/>
        </authorList>
    </citation>
    <scope>NUCLEOTIDE SEQUENCE [LARGE SCALE GENOMIC DNA]</scope>
    <source>
        <strain evidence="5 10">AN88</strain>
    </source>
</reference>
<sequence length="161" mass="18098">MERKAKKVCESEAEQVQLVMANHLNGSGRLFGGQLAEWIDVLAGVVARRHCNSNITTASIDSLNFKEAVHLNELMVLHGKVTYVGNTSMEIRVDSYVENRDGVRRLVNTAYLTEVALDDEDRPTTVPGLICDSEEEKQEYQAGIRRREIRLQLQNIAKGKD</sequence>
<accession>A0A099IAT6</accession>
<reference evidence="9 11" key="2">
    <citation type="submission" date="2018-08" db="EMBL/GenBank/DDBJ databases">
        <title>A genome reference for cultivated species of the human gut microbiota.</title>
        <authorList>
            <person name="Zou Y."/>
            <person name="Xue W."/>
            <person name="Luo G."/>
        </authorList>
    </citation>
    <scope>NUCLEOTIDE SEQUENCE [LARGE SCALE GENOMIC DNA]</scope>
    <source>
        <strain evidence="9 11">OF01-2LB</strain>
    </source>
</reference>
<feature type="domain" description="HotDog ACOT-type" evidence="4">
    <location>
        <begin position="9"/>
        <end position="120"/>
    </location>
</feature>
<dbReference type="EMBL" id="WWTN01000009">
    <property type="protein sequence ID" value="MZH55579.1"/>
    <property type="molecule type" value="Genomic_DNA"/>
</dbReference>
<dbReference type="GO" id="GO:0006637">
    <property type="term" value="P:acyl-CoA metabolic process"/>
    <property type="evidence" value="ECO:0007669"/>
    <property type="project" value="TreeGrafter"/>
</dbReference>